<gene>
    <name evidence="6" type="ORF">B7P43_G07631</name>
</gene>
<keyword evidence="4" id="KW-1133">Transmembrane helix</keyword>
<feature type="compositionally biased region" description="Polar residues" evidence="3">
    <location>
        <begin position="623"/>
        <end position="643"/>
    </location>
</feature>
<reference evidence="6 7" key="1">
    <citation type="submission" date="2017-12" db="EMBL/GenBank/DDBJ databases">
        <title>Hemimetabolous genomes reveal molecular basis of termite eusociality.</title>
        <authorList>
            <person name="Harrison M.C."/>
            <person name="Jongepier E."/>
            <person name="Robertson H.M."/>
            <person name="Arning N."/>
            <person name="Bitard-Feildel T."/>
            <person name="Chao H."/>
            <person name="Childers C.P."/>
            <person name="Dinh H."/>
            <person name="Doddapaneni H."/>
            <person name="Dugan S."/>
            <person name="Gowin J."/>
            <person name="Greiner C."/>
            <person name="Han Y."/>
            <person name="Hu H."/>
            <person name="Hughes D.S.T."/>
            <person name="Huylmans A.-K."/>
            <person name="Kemena C."/>
            <person name="Kremer L.P.M."/>
            <person name="Lee S.L."/>
            <person name="Lopez-Ezquerra A."/>
            <person name="Mallet L."/>
            <person name="Monroy-Kuhn J.M."/>
            <person name="Moser A."/>
            <person name="Murali S.C."/>
            <person name="Muzny D.M."/>
            <person name="Otani S."/>
            <person name="Piulachs M.-D."/>
            <person name="Poelchau M."/>
            <person name="Qu J."/>
            <person name="Schaub F."/>
            <person name="Wada-Katsumata A."/>
            <person name="Worley K.C."/>
            <person name="Xie Q."/>
            <person name="Ylla G."/>
            <person name="Poulsen M."/>
            <person name="Gibbs R.A."/>
            <person name="Schal C."/>
            <person name="Richards S."/>
            <person name="Belles X."/>
            <person name="Korb J."/>
            <person name="Bornberg-Bauer E."/>
        </authorList>
    </citation>
    <scope>NUCLEOTIDE SEQUENCE [LARGE SCALE GENOMIC DNA]</scope>
    <source>
        <tissue evidence="6">Whole body</tissue>
    </source>
</reference>
<keyword evidence="4" id="KW-0472">Membrane</keyword>
<accession>A0A2J7RLB5</accession>
<comment type="similarity">
    <text evidence="1">Belongs to the type-B carboxylesterase/lipase family.</text>
</comment>
<feature type="domain" description="Carboxylesterase type B" evidence="5">
    <location>
        <begin position="252"/>
        <end position="702"/>
    </location>
</feature>
<dbReference type="STRING" id="105785.A0A2J7RLB5"/>
<feature type="region of interest" description="Disordered" evidence="3">
    <location>
        <begin position="742"/>
        <end position="790"/>
    </location>
</feature>
<dbReference type="InterPro" id="IPR002018">
    <property type="entry name" value="CarbesteraseB"/>
</dbReference>
<comment type="caution">
    <text evidence="6">The sequence shown here is derived from an EMBL/GenBank/DDBJ whole genome shotgun (WGS) entry which is preliminary data.</text>
</comment>
<dbReference type="Gene3D" id="3.40.50.1820">
    <property type="entry name" value="alpha/beta hydrolase"/>
    <property type="match status" value="2"/>
</dbReference>
<dbReference type="FunCoup" id="A0A2J7RLB5">
    <property type="interactions" value="205"/>
</dbReference>
<dbReference type="Proteomes" id="UP000235965">
    <property type="component" value="Unassembled WGS sequence"/>
</dbReference>
<dbReference type="AlphaFoldDB" id="A0A2J7RLB5"/>
<keyword evidence="2" id="KW-0325">Glycoprotein</keyword>
<dbReference type="Pfam" id="PF00135">
    <property type="entry name" value="COesterase"/>
    <property type="match status" value="2"/>
</dbReference>
<dbReference type="EMBL" id="NEVH01002690">
    <property type="protein sequence ID" value="PNF41632.1"/>
    <property type="molecule type" value="Genomic_DNA"/>
</dbReference>
<evidence type="ECO:0000313" key="6">
    <source>
        <dbReference type="EMBL" id="PNF41632.1"/>
    </source>
</evidence>
<keyword evidence="7" id="KW-1185">Reference proteome</keyword>
<feature type="region of interest" description="Disordered" evidence="3">
    <location>
        <begin position="598"/>
        <end position="654"/>
    </location>
</feature>
<keyword evidence="4" id="KW-0812">Transmembrane</keyword>
<protein>
    <recommendedName>
        <fullName evidence="5">Carboxylesterase type B domain-containing protein</fullName>
    </recommendedName>
</protein>
<evidence type="ECO:0000256" key="1">
    <source>
        <dbReference type="ARBA" id="ARBA00005964"/>
    </source>
</evidence>
<evidence type="ECO:0000259" key="5">
    <source>
        <dbReference type="Pfam" id="PF00135"/>
    </source>
</evidence>
<dbReference type="InterPro" id="IPR051093">
    <property type="entry name" value="Neuroligin/BSAL"/>
</dbReference>
<evidence type="ECO:0000313" key="7">
    <source>
        <dbReference type="Proteomes" id="UP000235965"/>
    </source>
</evidence>
<dbReference type="InParanoid" id="A0A2J7RLB5"/>
<sequence length="947" mass="105511">MKYSVHPLILWRNVILSVTLREVHKLQEFENKVLRKIFGAKKDEVVSVRIGNRGLEAPYAVMVYIHGESYEWNSGNPYDGSVLASYGHVIVVTLNFRLGVLAFERMDRMYSHSIFKPFFSLALQPSFGPRPTSMKLSVSLRFTRSYTYGRTPWASDQLVDKHRKTHTNIHALSFISSMLLNRPARPESVISRVVKRADLGAHHRQLLISPASFSCINGESIRQLREPAAKQQTKWPTHWFLRTHPGPDREGATGGNLGLRDILAALQWVRRNVAAFGGDPNRVTVLGHDTGAALVNLLLISSAAKVSIATNILGGEPKNMGSISGKGLFHRVVMLSGSVLSPWALVQQPDTLRETVLKQMGCHSSADKEDSAPCLRTKPLSALLDIQLDTPRFLPRFGPSIPHDADTSEPILTMEHANEAFINCELMLGATTTESYLDFNAADIQYGFEEDQRNRVLRTYIRNAYVYHLNEIFSTVRNEYTDWDKPIQHPINIRDSTMEALSDGHTVSPLVRVGYLHARRGAKTYFFHFGYQTKESDYPQRLGSVRGEDVTYILGMPLVGGQPFFPQNYSRQDMGVAEAVLNFFTNFAKTGILIGNTEGRRPLERPRRSRPQGHSAARRVRSSKNSITSSGLIPRPSGSTNYATADPNEPRVQKTDYGTVKEKTRYRGLSWETYETGSQLYLSIALKPKIKSHYRGHKMAVWLNLIPQLHQPGDEDVSMRHHHFHERGEHYYSGVVRPESYTRLPPPLHPATSAGPHNPSGSALGTECLPNSTSEEDLMRRSEEEDDDDEAGLLQRLATRHYYSYTAALGVTIGVGCLLLVLNMLIFAGIYYQRDRDRRRHSTPSGSSSSASSEGIPLSHRPQQSQSTSDTSSPAPTAHIIKVHEPPPSYTTVAKSPSIPEPPPPPRQSAPQGSEAPSSTPVPPVRSTSTSSGGTVKKRVQIQEISV</sequence>
<feature type="compositionally biased region" description="Low complexity" evidence="3">
    <location>
        <begin position="843"/>
        <end position="853"/>
    </location>
</feature>
<evidence type="ECO:0000256" key="4">
    <source>
        <dbReference type="SAM" id="Phobius"/>
    </source>
</evidence>
<dbReference type="SUPFAM" id="SSF53474">
    <property type="entry name" value="alpha/beta-Hydrolases"/>
    <property type="match status" value="2"/>
</dbReference>
<dbReference type="PANTHER" id="PTHR43903">
    <property type="entry name" value="NEUROLIGIN"/>
    <property type="match status" value="1"/>
</dbReference>
<evidence type="ECO:0000256" key="3">
    <source>
        <dbReference type="SAM" id="MobiDB-lite"/>
    </source>
</evidence>
<organism evidence="6 7">
    <name type="scientific">Cryptotermes secundus</name>
    <dbReference type="NCBI Taxonomy" id="105785"/>
    <lineage>
        <taxon>Eukaryota</taxon>
        <taxon>Metazoa</taxon>
        <taxon>Ecdysozoa</taxon>
        <taxon>Arthropoda</taxon>
        <taxon>Hexapoda</taxon>
        <taxon>Insecta</taxon>
        <taxon>Pterygota</taxon>
        <taxon>Neoptera</taxon>
        <taxon>Polyneoptera</taxon>
        <taxon>Dictyoptera</taxon>
        <taxon>Blattodea</taxon>
        <taxon>Blattoidea</taxon>
        <taxon>Termitoidae</taxon>
        <taxon>Kalotermitidae</taxon>
        <taxon>Cryptotermitinae</taxon>
        <taxon>Cryptotermes</taxon>
    </lineage>
</organism>
<feature type="domain" description="Carboxylesterase type B" evidence="5">
    <location>
        <begin position="59"/>
        <end position="103"/>
    </location>
</feature>
<feature type="region of interest" description="Disordered" evidence="3">
    <location>
        <begin position="835"/>
        <end position="947"/>
    </location>
</feature>
<dbReference type="InterPro" id="IPR029058">
    <property type="entry name" value="AB_hydrolase_fold"/>
</dbReference>
<proteinExistence type="inferred from homology"/>
<feature type="compositionally biased region" description="Polar residues" evidence="3">
    <location>
        <begin position="759"/>
        <end position="773"/>
    </location>
</feature>
<feature type="compositionally biased region" description="Pro residues" evidence="3">
    <location>
        <begin position="899"/>
        <end position="908"/>
    </location>
</feature>
<dbReference type="OrthoDB" id="3200163at2759"/>
<feature type="transmembrane region" description="Helical" evidence="4">
    <location>
        <begin position="802"/>
        <end position="832"/>
    </location>
</feature>
<feature type="compositionally biased region" description="Basic residues" evidence="3">
    <location>
        <begin position="607"/>
        <end position="622"/>
    </location>
</feature>
<evidence type="ECO:0000256" key="2">
    <source>
        <dbReference type="ARBA" id="ARBA00023180"/>
    </source>
</evidence>
<feature type="compositionally biased region" description="Low complexity" evidence="3">
    <location>
        <begin position="925"/>
        <end position="935"/>
    </location>
</feature>
<name>A0A2J7RLB5_9NEOP</name>
<feature type="compositionally biased region" description="Low complexity" evidence="3">
    <location>
        <begin position="862"/>
        <end position="878"/>
    </location>
</feature>